<evidence type="ECO:0000256" key="1">
    <source>
        <dbReference type="ARBA" id="ARBA00022722"/>
    </source>
</evidence>
<accession>A0A1G1VN02</accession>
<dbReference type="GO" id="GO:0043571">
    <property type="term" value="P:maintenance of CRISPR repeat elements"/>
    <property type="evidence" value="ECO:0007669"/>
    <property type="project" value="UniProtKB-UniRule"/>
</dbReference>
<evidence type="ECO:0000313" key="11">
    <source>
        <dbReference type="EMBL" id="OGY16771.1"/>
    </source>
</evidence>
<comment type="similarity">
    <text evidence="7">Belongs to the CRISPR-associated endoribonuclease Cas2 protein family.</text>
</comment>
<dbReference type="Pfam" id="PF20803">
    <property type="entry name" value="PaaX_M"/>
    <property type="match status" value="1"/>
</dbReference>
<evidence type="ECO:0000256" key="4">
    <source>
        <dbReference type="ARBA" id="ARBA00022801"/>
    </source>
</evidence>
<keyword evidence="8" id="KW-0812">Transmembrane</keyword>
<feature type="transmembrane region" description="Helical" evidence="8">
    <location>
        <begin position="12"/>
        <end position="31"/>
    </location>
</feature>
<name>A0A1G1VN02_9BACT</name>
<dbReference type="Proteomes" id="UP000179069">
    <property type="component" value="Unassembled WGS sequence"/>
</dbReference>
<dbReference type="PANTHER" id="PTHR30319">
    <property type="entry name" value="PHENYLACETIC ACID REGULATOR-RELATED TRANSCRIPTIONAL REPRESSOR"/>
    <property type="match status" value="1"/>
</dbReference>
<keyword evidence="8" id="KW-1133">Transmembrane helix</keyword>
<dbReference type="HAMAP" id="MF_01471">
    <property type="entry name" value="Cas2"/>
    <property type="match status" value="1"/>
</dbReference>
<evidence type="ECO:0000256" key="7">
    <source>
        <dbReference type="HAMAP-Rule" id="MF_01471"/>
    </source>
</evidence>
<evidence type="ECO:0000256" key="8">
    <source>
        <dbReference type="SAM" id="Phobius"/>
    </source>
</evidence>
<protein>
    <recommendedName>
        <fullName evidence="7">CRISPR-associated endoribonuclease Cas2</fullName>
        <ecNumber evidence="7">3.1.-.-</ecNumber>
    </recommendedName>
</protein>
<dbReference type="InterPro" id="IPR048846">
    <property type="entry name" value="PaaX-like_central"/>
</dbReference>
<feature type="domain" description="Transcriptional repressor PaaX-like central Cas2-like" evidence="10">
    <location>
        <begin position="108"/>
        <end position="177"/>
    </location>
</feature>
<dbReference type="InterPro" id="IPR021127">
    <property type="entry name" value="CRISPR_associated_Cas2"/>
</dbReference>
<comment type="subunit">
    <text evidence="7">Homodimer, forms a heterotetramer with a Cas1 homodimer.</text>
</comment>
<dbReference type="GO" id="GO:0046872">
    <property type="term" value="F:metal ion binding"/>
    <property type="evidence" value="ECO:0007669"/>
    <property type="project" value="UniProtKB-UniRule"/>
</dbReference>
<dbReference type="Pfam" id="PF08223">
    <property type="entry name" value="PaaX_C"/>
    <property type="match status" value="1"/>
</dbReference>
<comment type="function">
    <text evidence="7">CRISPR (clustered regularly interspaced short palindromic repeat), is an adaptive immune system that provides protection against mobile genetic elements (viruses, transposable elements and conjugative plasmids). CRISPR clusters contain sequences complementary to antecedent mobile elements and target invading nucleic acids. CRISPR clusters are transcribed and processed into CRISPR RNA (crRNA). Functions as a ssRNA-specific endoribonuclease. Involved in the integration of spacer DNA into the CRISPR cassette.</text>
</comment>
<dbReference type="EC" id="3.1.-.-" evidence="7"/>
<keyword evidence="1 7" id="KW-0540">Nuclease</keyword>
<dbReference type="AlphaFoldDB" id="A0A1G1VN02"/>
<evidence type="ECO:0000256" key="3">
    <source>
        <dbReference type="ARBA" id="ARBA00022759"/>
    </source>
</evidence>
<feature type="domain" description="Transcriptional repressor PaaX-like C-terminal" evidence="9">
    <location>
        <begin position="197"/>
        <end position="257"/>
    </location>
</feature>
<reference evidence="11 12" key="1">
    <citation type="journal article" date="2016" name="Nat. Commun.">
        <title>Thousands of microbial genomes shed light on interconnected biogeochemical processes in an aquifer system.</title>
        <authorList>
            <person name="Anantharaman K."/>
            <person name="Brown C.T."/>
            <person name="Hug L.A."/>
            <person name="Sharon I."/>
            <person name="Castelle C.J."/>
            <person name="Probst A.J."/>
            <person name="Thomas B.C."/>
            <person name="Singh A."/>
            <person name="Wilkins M.J."/>
            <person name="Karaoz U."/>
            <person name="Brodie E.L."/>
            <person name="Williams K.H."/>
            <person name="Hubbard S.S."/>
            <person name="Banfield J.F."/>
        </authorList>
    </citation>
    <scope>NUCLEOTIDE SEQUENCE [LARGE SCALE GENOMIC DNA]</scope>
</reference>
<evidence type="ECO:0000256" key="5">
    <source>
        <dbReference type="ARBA" id="ARBA00022842"/>
    </source>
</evidence>
<evidence type="ECO:0000256" key="6">
    <source>
        <dbReference type="ARBA" id="ARBA00023118"/>
    </source>
</evidence>
<dbReference type="PANTHER" id="PTHR30319:SF1">
    <property type="entry name" value="TRANSCRIPTIONAL REPRESSOR PAAX"/>
    <property type="match status" value="1"/>
</dbReference>
<dbReference type="GO" id="GO:0004521">
    <property type="term" value="F:RNA endonuclease activity"/>
    <property type="evidence" value="ECO:0007669"/>
    <property type="project" value="InterPro"/>
</dbReference>
<feature type="binding site" evidence="7">
    <location>
        <position position="120"/>
    </location>
    <ligand>
        <name>Mg(2+)</name>
        <dbReference type="ChEBI" id="CHEBI:18420"/>
        <note>catalytic</note>
    </ligand>
</feature>
<keyword evidence="2 7" id="KW-0479">Metal-binding</keyword>
<proteinExistence type="inferred from homology"/>
<dbReference type="GO" id="GO:0016787">
    <property type="term" value="F:hydrolase activity"/>
    <property type="evidence" value="ECO:0007669"/>
    <property type="project" value="UniProtKB-KW"/>
</dbReference>
<dbReference type="EMBL" id="MHCI01000010">
    <property type="protein sequence ID" value="OGY16771.1"/>
    <property type="molecule type" value="Genomic_DNA"/>
</dbReference>
<dbReference type="InterPro" id="IPR013225">
    <property type="entry name" value="PaaX_C"/>
</dbReference>
<keyword evidence="6 7" id="KW-0051">Antiviral defense</keyword>
<organism evidence="11 12">
    <name type="scientific">Candidatus Chisholmbacteria bacterium RIFCSPHIGHO2_01_FULL_49_18</name>
    <dbReference type="NCBI Taxonomy" id="1797590"/>
    <lineage>
        <taxon>Bacteria</taxon>
        <taxon>Candidatus Chisholmiibacteriota</taxon>
    </lineage>
</organism>
<sequence>MRRRELRETIEDFSFGVLSTSINLVLSWVVFSADVMTAGRSPASVMRAVEASAGFRGVSQDSLKQAFWRAQNKGLLRRKRERGQEFWEATEEGRRRLVSELPVYLKHRPWNKRLYLVLYDIPEEQKRGRERLREKLVKIGAGRLQNSSYLILWDPTEVLRTFIREQGLSGMVIVSDTGTNGSIGEKGLDELVHEVYQLDELNRRYQEFMKMTKSKETTGEQLAFIYLSILKDDPQLPFELLGPTWMGDRAFETFETVLGSQADLFLSNKRSPVGEKVR</sequence>
<evidence type="ECO:0000259" key="9">
    <source>
        <dbReference type="Pfam" id="PF08223"/>
    </source>
</evidence>
<evidence type="ECO:0000259" key="10">
    <source>
        <dbReference type="Pfam" id="PF20803"/>
    </source>
</evidence>
<dbReference type="NCBIfam" id="TIGR01573">
    <property type="entry name" value="cas2"/>
    <property type="match status" value="1"/>
</dbReference>
<keyword evidence="3 7" id="KW-0255">Endonuclease</keyword>
<keyword evidence="5 7" id="KW-0460">Magnesium</keyword>
<keyword evidence="8" id="KW-0472">Membrane</keyword>
<comment type="caution">
    <text evidence="11">The sequence shown here is derived from an EMBL/GenBank/DDBJ whole genome shotgun (WGS) entry which is preliminary data.</text>
</comment>
<gene>
    <name evidence="7" type="primary">cas2</name>
    <name evidence="11" type="ORF">A2785_00765</name>
</gene>
<dbReference type="SUPFAM" id="SSF143430">
    <property type="entry name" value="TTP0101/SSO1404-like"/>
    <property type="match status" value="1"/>
</dbReference>
<evidence type="ECO:0000256" key="2">
    <source>
        <dbReference type="ARBA" id="ARBA00022723"/>
    </source>
</evidence>
<dbReference type="GO" id="GO:0051607">
    <property type="term" value="P:defense response to virus"/>
    <property type="evidence" value="ECO:0007669"/>
    <property type="project" value="UniProtKB-UniRule"/>
</dbReference>
<keyword evidence="4 7" id="KW-0378">Hydrolase</keyword>
<dbReference type="GO" id="GO:0006351">
    <property type="term" value="P:DNA-templated transcription"/>
    <property type="evidence" value="ECO:0007669"/>
    <property type="project" value="TreeGrafter"/>
</dbReference>
<evidence type="ECO:0000313" key="12">
    <source>
        <dbReference type="Proteomes" id="UP000179069"/>
    </source>
</evidence>
<comment type="cofactor">
    <cofactor evidence="7">
        <name>Mg(2+)</name>
        <dbReference type="ChEBI" id="CHEBI:18420"/>
    </cofactor>
</comment>